<proteinExistence type="predicted"/>
<dbReference type="Proteomes" id="UP000293952">
    <property type="component" value="Unassembled WGS sequence"/>
</dbReference>
<comment type="caution">
    <text evidence="1">The sequence shown here is derived from an EMBL/GenBank/DDBJ whole genome shotgun (WGS) entry which is preliminary data.</text>
</comment>
<name>A0A4Q4KFD9_9FLAO</name>
<sequence>MIKIKNMKKIFSICLLSFLLFSCQQEGRIYVKHLDLSPEVEWLSKDKREFKVPIEDSSIPYNMSLSLRYATGYQYQVAKVEVTETSPSGEVTTAEYDLKIRDEKGDYIGDPGFDIWDSEHMIEADKIYPETGTYTYQIEHVMPNDPLIFAMSIGVILDKANKSQ</sequence>
<dbReference type="OrthoDB" id="982482at2"/>
<organism evidence="1 2">
    <name type="scientific">Brumimicrobium glaciale</name>
    <dbReference type="NCBI Taxonomy" id="200475"/>
    <lineage>
        <taxon>Bacteria</taxon>
        <taxon>Pseudomonadati</taxon>
        <taxon>Bacteroidota</taxon>
        <taxon>Flavobacteriia</taxon>
        <taxon>Flavobacteriales</taxon>
        <taxon>Crocinitomicaceae</taxon>
        <taxon>Brumimicrobium</taxon>
    </lineage>
</organism>
<dbReference type="EMBL" id="SETE01000008">
    <property type="protein sequence ID" value="RYM31428.1"/>
    <property type="molecule type" value="Genomic_DNA"/>
</dbReference>
<dbReference type="AlphaFoldDB" id="A0A4Q4KFD9"/>
<protein>
    <recommendedName>
        <fullName evidence="3">Gliding motility lipoprotein GldH</fullName>
    </recommendedName>
</protein>
<dbReference type="InterPro" id="IPR020018">
    <property type="entry name" value="Motility-assoc_lipoprot_GldH"/>
</dbReference>
<reference evidence="1 2" key="1">
    <citation type="submission" date="2019-02" db="EMBL/GenBank/DDBJ databases">
        <title>Genome sequence of the sea-ice species Brumimicrobium glaciale.</title>
        <authorList>
            <person name="Bowman J.P."/>
        </authorList>
    </citation>
    <scope>NUCLEOTIDE SEQUENCE [LARGE SCALE GENOMIC DNA]</scope>
    <source>
        <strain evidence="1 2">IC156</strain>
    </source>
</reference>
<evidence type="ECO:0000313" key="1">
    <source>
        <dbReference type="EMBL" id="RYM31428.1"/>
    </source>
</evidence>
<dbReference type="PROSITE" id="PS51257">
    <property type="entry name" value="PROKAR_LIPOPROTEIN"/>
    <property type="match status" value="1"/>
</dbReference>
<accession>A0A4Q4KFD9</accession>
<evidence type="ECO:0008006" key="3">
    <source>
        <dbReference type="Google" id="ProtNLM"/>
    </source>
</evidence>
<keyword evidence="2" id="KW-1185">Reference proteome</keyword>
<gene>
    <name evidence="1" type="ORF">ERX46_16085</name>
</gene>
<dbReference type="Pfam" id="PF14109">
    <property type="entry name" value="GldH_lipo"/>
    <property type="match status" value="1"/>
</dbReference>
<evidence type="ECO:0000313" key="2">
    <source>
        <dbReference type="Proteomes" id="UP000293952"/>
    </source>
</evidence>